<accession>H1LE51</accession>
<dbReference type="EMBL" id="AGRJ01000093">
    <property type="protein sequence ID" value="EHO52737.1"/>
    <property type="molecule type" value="Genomic_DNA"/>
</dbReference>
<dbReference type="STRING" id="797516.HMPREF9104_00877"/>
<evidence type="ECO:0000313" key="2">
    <source>
        <dbReference type="Proteomes" id="UP000005025"/>
    </source>
</evidence>
<dbReference type="HOGENOM" id="CLU_2862152_0_0_9"/>
<protein>
    <submittedName>
        <fullName evidence="1">Uncharacterized protein</fullName>
    </submittedName>
</protein>
<sequence length="64" mass="7111">MGYYGGLFYFLVSVEILTREFFSMEAYSPVTNCLVLLTLFRTVVPGKSLRISTLGKSSRPGILA</sequence>
<name>H1LE51_9LACO</name>
<evidence type="ECO:0000313" key="1">
    <source>
        <dbReference type="EMBL" id="EHO52737.1"/>
    </source>
</evidence>
<gene>
    <name evidence="1" type="ORF">HMPREF9104_00877</name>
</gene>
<reference evidence="1 2" key="1">
    <citation type="submission" date="2011-09" db="EMBL/GenBank/DDBJ databases">
        <authorList>
            <person name="Weinstock G."/>
            <person name="Sodergren E."/>
            <person name="Clifton S."/>
            <person name="Fulton L."/>
            <person name="Fulton B."/>
            <person name="Courtney L."/>
            <person name="Fronick C."/>
            <person name="Harrison M."/>
            <person name="Strong C."/>
            <person name="Farmer C."/>
            <person name="Delahaunty K."/>
            <person name="Markovic C."/>
            <person name="Hall O."/>
            <person name="Minx P."/>
            <person name="Tomlinson C."/>
            <person name="Mitreva M."/>
            <person name="Hou S."/>
            <person name="Chen J."/>
            <person name="Wollam A."/>
            <person name="Pepin K.H."/>
            <person name="Johnson M."/>
            <person name="Bhonagiri V."/>
            <person name="Zhang X."/>
            <person name="Suruliraj S."/>
            <person name="Warren W."/>
            <person name="Chinwalla A."/>
            <person name="Mardis E.R."/>
            <person name="Wilson R.K."/>
        </authorList>
    </citation>
    <scope>NUCLEOTIDE SEQUENCE [LARGE SCALE GENOMIC DNA]</scope>
    <source>
        <strain evidence="1 2">F0435</strain>
    </source>
</reference>
<comment type="caution">
    <text evidence="1">The sequence shown here is derived from an EMBL/GenBank/DDBJ whole genome shotgun (WGS) entry which is preliminary data.</text>
</comment>
<dbReference type="Proteomes" id="UP000005025">
    <property type="component" value="Unassembled WGS sequence"/>
</dbReference>
<organism evidence="1 2">
    <name type="scientific">Lentilactobacillus kisonensis F0435</name>
    <dbReference type="NCBI Taxonomy" id="797516"/>
    <lineage>
        <taxon>Bacteria</taxon>
        <taxon>Bacillati</taxon>
        <taxon>Bacillota</taxon>
        <taxon>Bacilli</taxon>
        <taxon>Lactobacillales</taxon>
        <taxon>Lactobacillaceae</taxon>
        <taxon>Lentilactobacillus</taxon>
    </lineage>
</organism>
<dbReference type="AlphaFoldDB" id="H1LE51"/>
<proteinExistence type="predicted"/>